<dbReference type="Proteomes" id="UP000437736">
    <property type="component" value="Unassembled WGS sequence"/>
</dbReference>
<dbReference type="InterPro" id="IPR020846">
    <property type="entry name" value="MFS_dom"/>
</dbReference>
<feature type="non-terminal residue" evidence="7">
    <location>
        <position position="92"/>
    </location>
</feature>
<evidence type="ECO:0000256" key="2">
    <source>
        <dbReference type="ARBA" id="ARBA00022692"/>
    </source>
</evidence>
<dbReference type="EMBL" id="WJHE01001337">
    <property type="protein sequence ID" value="MST34978.1"/>
    <property type="molecule type" value="Genomic_DNA"/>
</dbReference>
<name>A0ABW9R052_9ACTN</name>
<comment type="subcellular location">
    <subcellularLocation>
        <location evidence="1">Cell membrane</location>
        <topology evidence="1">Multi-pass membrane protein</topology>
    </subcellularLocation>
</comment>
<dbReference type="PROSITE" id="PS50850">
    <property type="entry name" value="MFS"/>
    <property type="match status" value="1"/>
</dbReference>
<evidence type="ECO:0000256" key="3">
    <source>
        <dbReference type="ARBA" id="ARBA00022989"/>
    </source>
</evidence>
<evidence type="ECO:0000256" key="5">
    <source>
        <dbReference type="SAM" id="Phobius"/>
    </source>
</evidence>
<feature type="transmembrane region" description="Helical" evidence="5">
    <location>
        <begin position="12"/>
        <end position="34"/>
    </location>
</feature>
<sequence length="92" mass="10240">MTRTVGERYKWIALSNTTIGILMVTISSSITLISLPDIFRGIHLDPLTPGNTSYFLWLLMGFLLVTSVLVVSLGRVGDMFGRVRMYNLGFAI</sequence>
<comment type="caution">
    <text evidence="7">The sequence shown here is derived from an EMBL/GenBank/DDBJ whole genome shotgun (WGS) entry which is preliminary data.</text>
</comment>
<evidence type="ECO:0000313" key="7">
    <source>
        <dbReference type="EMBL" id="MST34978.1"/>
    </source>
</evidence>
<evidence type="ECO:0000313" key="8">
    <source>
        <dbReference type="Proteomes" id="UP000437736"/>
    </source>
</evidence>
<accession>A0ABW9R052</accession>
<evidence type="ECO:0000259" key="6">
    <source>
        <dbReference type="PROSITE" id="PS50850"/>
    </source>
</evidence>
<keyword evidence="3 5" id="KW-1133">Transmembrane helix</keyword>
<gene>
    <name evidence="7" type="ORF">GHK86_19895</name>
</gene>
<reference evidence="7 8" key="1">
    <citation type="submission" date="2019-11" db="EMBL/GenBank/DDBJ databases">
        <title>Acidiferrimicrobium australis gen. nov., sp. nov., an acidophilic and obligately heterotrophic, member of the Actinobacteria that catalyses dissimilatory oxido- reduction of iron isolated from metal-rich acidic water in Chile.</title>
        <authorList>
            <person name="Gonzalez D."/>
            <person name="Huber K."/>
            <person name="Hedrich S."/>
            <person name="Rojas-Villalobos C."/>
            <person name="Quatrini R."/>
            <person name="Dinamarca M.A."/>
            <person name="Schwarz A."/>
            <person name="Canales C."/>
            <person name="Nancucheo I."/>
        </authorList>
    </citation>
    <scope>NUCLEOTIDE SEQUENCE [LARGE SCALE GENOMIC DNA]</scope>
    <source>
        <strain evidence="7 8">USS-CCA1</strain>
    </source>
</reference>
<protein>
    <submittedName>
        <fullName evidence="7">MFS transporter</fullName>
    </submittedName>
</protein>
<feature type="domain" description="Major facilitator superfamily (MFS) profile" evidence="6">
    <location>
        <begin position="13"/>
        <end position="92"/>
    </location>
</feature>
<proteinExistence type="predicted"/>
<feature type="transmembrane region" description="Helical" evidence="5">
    <location>
        <begin position="54"/>
        <end position="76"/>
    </location>
</feature>
<keyword evidence="4 5" id="KW-0472">Membrane</keyword>
<evidence type="ECO:0000256" key="1">
    <source>
        <dbReference type="ARBA" id="ARBA00004651"/>
    </source>
</evidence>
<evidence type="ECO:0000256" key="4">
    <source>
        <dbReference type="ARBA" id="ARBA00023136"/>
    </source>
</evidence>
<organism evidence="7 8">
    <name type="scientific">Acidiferrimicrobium australe</name>
    <dbReference type="NCBI Taxonomy" id="2664430"/>
    <lineage>
        <taxon>Bacteria</taxon>
        <taxon>Bacillati</taxon>
        <taxon>Actinomycetota</taxon>
        <taxon>Acidimicrobiia</taxon>
        <taxon>Acidimicrobiales</taxon>
        <taxon>Acidimicrobiaceae</taxon>
        <taxon>Acidiferrimicrobium</taxon>
    </lineage>
</organism>
<dbReference type="SUPFAM" id="SSF103473">
    <property type="entry name" value="MFS general substrate transporter"/>
    <property type="match status" value="1"/>
</dbReference>
<dbReference type="InterPro" id="IPR036259">
    <property type="entry name" value="MFS_trans_sf"/>
</dbReference>
<keyword evidence="2 5" id="KW-0812">Transmembrane</keyword>
<keyword evidence="8" id="KW-1185">Reference proteome</keyword>